<dbReference type="RefSeq" id="WP_132429058.1">
    <property type="nucleotide sequence ID" value="NZ_SMFZ01000002.1"/>
</dbReference>
<gene>
    <name evidence="3" type="ORF">EV378_4321</name>
</gene>
<keyword evidence="2" id="KW-0472">Membrane</keyword>
<feature type="compositionally biased region" description="Pro residues" evidence="1">
    <location>
        <begin position="164"/>
        <end position="180"/>
    </location>
</feature>
<keyword evidence="2" id="KW-0812">Transmembrane</keyword>
<feature type="transmembrane region" description="Helical" evidence="2">
    <location>
        <begin position="60"/>
        <end position="80"/>
    </location>
</feature>
<dbReference type="Proteomes" id="UP000295560">
    <property type="component" value="Unassembled WGS sequence"/>
</dbReference>
<evidence type="ECO:0000313" key="4">
    <source>
        <dbReference type="Proteomes" id="UP000295560"/>
    </source>
</evidence>
<feature type="transmembrane region" description="Helical" evidence="2">
    <location>
        <begin position="106"/>
        <end position="130"/>
    </location>
</feature>
<name>A0A4R1HSK1_PSEEN</name>
<evidence type="ECO:0000313" key="3">
    <source>
        <dbReference type="EMBL" id="TCK20362.1"/>
    </source>
</evidence>
<evidence type="ECO:0000256" key="1">
    <source>
        <dbReference type="SAM" id="MobiDB-lite"/>
    </source>
</evidence>
<keyword evidence="4" id="KW-1185">Reference proteome</keyword>
<protein>
    <submittedName>
        <fullName evidence="3">Uncharacterized protein</fullName>
    </submittedName>
</protein>
<accession>A0A4R1HSK1</accession>
<evidence type="ECO:0000256" key="2">
    <source>
        <dbReference type="SAM" id="Phobius"/>
    </source>
</evidence>
<proteinExistence type="predicted"/>
<comment type="caution">
    <text evidence="3">The sequence shown here is derived from an EMBL/GenBank/DDBJ whole genome shotgun (WGS) entry which is preliminary data.</text>
</comment>
<dbReference type="AlphaFoldDB" id="A0A4R1HSK1"/>
<dbReference type="EMBL" id="SMFZ01000002">
    <property type="protein sequence ID" value="TCK20362.1"/>
    <property type="molecule type" value="Genomic_DNA"/>
</dbReference>
<feature type="region of interest" description="Disordered" evidence="1">
    <location>
        <begin position="151"/>
        <end position="180"/>
    </location>
</feature>
<reference evidence="3 4" key="1">
    <citation type="submission" date="2019-03" db="EMBL/GenBank/DDBJ databases">
        <title>Sequencing the genomes of 1000 actinobacteria strains.</title>
        <authorList>
            <person name="Klenk H.-P."/>
        </authorList>
    </citation>
    <scope>NUCLEOTIDE SEQUENCE [LARGE SCALE GENOMIC DNA]</scope>
    <source>
        <strain evidence="3 4">DSM 44969</strain>
    </source>
</reference>
<feature type="transmembrane region" description="Helical" evidence="2">
    <location>
        <begin position="28"/>
        <end position="53"/>
    </location>
</feature>
<sequence>MRASLNVALQFAALVVFAGLRLLSAGWLLVILIVTVVGLLVLAVPPVLSLVALRRKVLPDALTAPFVTCAGLLLLAGATMPDFGDVRSNLAIWSLIAGPDAPVPDVFGFVGTFATAGYLGSIIWLIIALARTGAGSRPPAPPVGPPYGYPAWPAAPLAQQGPVTPEPQAPPRPPAPGSAG</sequence>
<organism evidence="3 4">
    <name type="scientific">Pseudonocardia endophytica</name>
    <dbReference type="NCBI Taxonomy" id="401976"/>
    <lineage>
        <taxon>Bacteria</taxon>
        <taxon>Bacillati</taxon>
        <taxon>Actinomycetota</taxon>
        <taxon>Actinomycetes</taxon>
        <taxon>Pseudonocardiales</taxon>
        <taxon>Pseudonocardiaceae</taxon>
        <taxon>Pseudonocardia</taxon>
    </lineage>
</organism>
<keyword evidence="2" id="KW-1133">Transmembrane helix</keyword>